<evidence type="ECO:0000256" key="7">
    <source>
        <dbReference type="ARBA" id="ARBA00022692"/>
    </source>
</evidence>
<dbReference type="Gene3D" id="2.80.10.50">
    <property type="match status" value="1"/>
</dbReference>
<reference evidence="18" key="1">
    <citation type="journal article" date="2021" name="IMA Fungus">
        <title>Genomic characterization of three marine fungi, including Emericellopsis atlantica sp. nov. with signatures of a generalist lifestyle and marine biomass degradation.</title>
        <authorList>
            <person name="Hagestad O.C."/>
            <person name="Hou L."/>
            <person name="Andersen J.H."/>
            <person name="Hansen E.H."/>
            <person name="Altermark B."/>
            <person name="Li C."/>
            <person name="Kuhnert E."/>
            <person name="Cox R.J."/>
            <person name="Crous P.W."/>
            <person name="Spatafora J.W."/>
            <person name="Lail K."/>
            <person name="Amirebrahimi M."/>
            <person name="Lipzen A."/>
            <person name="Pangilinan J."/>
            <person name="Andreopoulos W."/>
            <person name="Hayes R.D."/>
            <person name="Ng V."/>
            <person name="Grigoriev I.V."/>
            <person name="Jackson S.A."/>
            <person name="Sutton T.D.S."/>
            <person name="Dobson A.D.W."/>
            <person name="Rama T."/>
        </authorList>
    </citation>
    <scope>NUCLEOTIDE SEQUENCE</scope>
    <source>
        <strain evidence="18">TRa3180A</strain>
    </source>
</reference>
<dbReference type="InterPro" id="IPR027005">
    <property type="entry name" value="PMT-like"/>
</dbReference>
<feature type="region of interest" description="Disordered" evidence="16">
    <location>
        <begin position="870"/>
        <end position="942"/>
    </location>
</feature>
<gene>
    <name evidence="18" type="ORF">BJ878DRAFT_570609</name>
</gene>
<feature type="domain" description="MIR" evidence="17">
    <location>
        <begin position="481"/>
        <end position="537"/>
    </location>
</feature>
<comment type="similarity">
    <text evidence="3 15">Belongs to the glycosyltransferase 39 family.</text>
</comment>
<evidence type="ECO:0000256" key="1">
    <source>
        <dbReference type="ARBA" id="ARBA00004477"/>
    </source>
</evidence>
<feature type="transmembrane region" description="Helical" evidence="15">
    <location>
        <begin position="139"/>
        <end position="159"/>
    </location>
</feature>
<evidence type="ECO:0000313" key="18">
    <source>
        <dbReference type="EMBL" id="KAG9240935.1"/>
    </source>
</evidence>
<dbReference type="GO" id="GO:0004169">
    <property type="term" value="F:dolichyl-phosphate-mannose-protein mannosyltransferase activity"/>
    <property type="evidence" value="ECO:0007669"/>
    <property type="project" value="UniProtKB-UniRule"/>
</dbReference>
<dbReference type="FunFam" id="2.80.10.50:FF:000034">
    <property type="entry name" value="Dolichyl-phosphate-mannose-protein mannosyltransferase 1"/>
    <property type="match status" value="1"/>
</dbReference>
<evidence type="ECO:0000256" key="10">
    <source>
        <dbReference type="ARBA" id="ARBA00022989"/>
    </source>
</evidence>
<keyword evidence="10 15" id="KW-1133">Transmembrane helix</keyword>
<dbReference type="EC" id="2.4.1.109" evidence="4 15"/>
<dbReference type="InterPro" id="IPR016093">
    <property type="entry name" value="MIR_motif"/>
</dbReference>
<evidence type="ECO:0000256" key="14">
    <source>
        <dbReference type="ARBA" id="ARBA00045102"/>
    </source>
</evidence>
<evidence type="ECO:0000259" key="17">
    <source>
        <dbReference type="PROSITE" id="PS50919"/>
    </source>
</evidence>
<evidence type="ECO:0000256" key="4">
    <source>
        <dbReference type="ARBA" id="ARBA00012839"/>
    </source>
</evidence>
<feature type="region of interest" description="Disordered" evidence="16">
    <location>
        <begin position="1"/>
        <end position="20"/>
    </location>
</feature>
<dbReference type="Pfam" id="PF02815">
    <property type="entry name" value="MIR"/>
    <property type="match status" value="1"/>
</dbReference>
<evidence type="ECO:0000256" key="6">
    <source>
        <dbReference type="ARBA" id="ARBA00022679"/>
    </source>
</evidence>
<feature type="region of interest" description="Disordered" evidence="16">
    <location>
        <begin position="784"/>
        <end position="804"/>
    </location>
</feature>
<dbReference type="SMART" id="SM00472">
    <property type="entry name" value="MIR"/>
    <property type="match status" value="3"/>
</dbReference>
<keyword evidence="8" id="KW-0677">Repeat</keyword>
<keyword evidence="11 15" id="KW-0472">Membrane</keyword>
<keyword evidence="5 15" id="KW-0328">Glycosyltransferase</keyword>
<evidence type="ECO:0000256" key="8">
    <source>
        <dbReference type="ARBA" id="ARBA00022737"/>
    </source>
</evidence>
<keyword evidence="19" id="KW-1185">Reference proteome</keyword>
<feature type="compositionally biased region" description="Basic and acidic residues" evidence="16">
    <location>
        <begin position="902"/>
        <end position="933"/>
    </location>
</feature>
<dbReference type="AlphaFoldDB" id="A0A9P7YXA4"/>
<dbReference type="EMBL" id="MU254306">
    <property type="protein sequence ID" value="KAG9240935.1"/>
    <property type="molecule type" value="Genomic_DNA"/>
</dbReference>
<comment type="catalytic activity">
    <reaction evidence="13 15">
        <text>a di-trans,poly-cis-dolichyl beta-D-mannosyl phosphate + L-threonyl-[protein] = 3-O-(alpha-D-mannosyl)-L-threonyl-[protein] + a di-trans,poly-cis-dolichyl phosphate + H(+)</text>
        <dbReference type="Rhea" id="RHEA:53396"/>
        <dbReference type="Rhea" id="RHEA-COMP:11060"/>
        <dbReference type="Rhea" id="RHEA-COMP:13547"/>
        <dbReference type="Rhea" id="RHEA-COMP:19498"/>
        <dbReference type="Rhea" id="RHEA-COMP:19501"/>
        <dbReference type="ChEBI" id="CHEBI:15378"/>
        <dbReference type="ChEBI" id="CHEBI:30013"/>
        <dbReference type="ChEBI" id="CHEBI:57683"/>
        <dbReference type="ChEBI" id="CHEBI:58211"/>
        <dbReference type="ChEBI" id="CHEBI:137323"/>
        <dbReference type="EC" id="2.4.1.109"/>
    </reaction>
</comment>
<evidence type="ECO:0000256" key="15">
    <source>
        <dbReference type="RuleBase" id="RU367007"/>
    </source>
</evidence>
<feature type="transmembrane region" description="Helical" evidence="15">
    <location>
        <begin position="252"/>
        <end position="270"/>
    </location>
</feature>
<evidence type="ECO:0000256" key="12">
    <source>
        <dbReference type="ARBA" id="ARBA00023180"/>
    </source>
</evidence>
<dbReference type="PANTHER" id="PTHR10050">
    <property type="entry name" value="DOLICHYL-PHOSPHATE-MANNOSE--PROTEIN MANNOSYLTRANSFERASE"/>
    <property type="match status" value="1"/>
</dbReference>
<keyword evidence="7 15" id="KW-0812">Transmembrane</keyword>
<feature type="compositionally biased region" description="Low complexity" evidence="16">
    <location>
        <begin position="784"/>
        <end position="802"/>
    </location>
</feature>
<evidence type="ECO:0000256" key="13">
    <source>
        <dbReference type="ARBA" id="ARBA00045085"/>
    </source>
</evidence>
<comment type="subcellular location">
    <subcellularLocation>
        <location evidence="1 15">Endoplasmic reticulum membrane</location>
        <topology evidence="1 15">Multi-pass membrane protein</topology>
    </subcellularLocation>
</comment>
<dbReference type="InterPro" id="IPR003342">
    <property type="entry name" value="ArnT-like_N"/>
</dbReference>
<comment type="pathway">
    <text evidence="2 15">Protein modification; protein glycosylation.</text>
</comment>
<accession>A0A9P7YXA4</accession>
<comment type="function">
    <text evidence="15">Transfers mannose from Dol-P-mannose to Ser or Thr residues on proteins.</text>
</comment>
<organism evidence="18 19">
    <name type="scientific">Calycina marina</name>
    <dbReference type="NCBI Taxonomy" id="1763456"/>
    <lineage>
        <taxon>Eukaryota</taxon>
        <taxon>Fungi</taxon>
        <taxon>Dikarya</taxon>
        <taxon>Ascomycota</taxon>
        <taxon>Pezizomycotina</taxon>
        <taxon>Leotiomycetes</taxon>
        <taxon>Helotiales</taxon>
        <taxon>Pezizellaceae</taxon>
        <taxon>Calycina</taxon>
    </lineage>
</organism>
<evidence type="ECO:0000256" key="16">
    <source>
        <dbReference type="SAM" id="MobiDB-lite"/>
    </source>
</evidence>
<dbReference type="CDD" id="cd23283">
    <property type="entry name" value="beta-trefoil_MIR_PMT1-like"/>
    <property type="match status" value="1"/>
</dbReference>
<sequence>MRISINMAKPSKGASPALSHTSSSKAKAIVKKPNDYTSEGVVDNDVFLLPGTDYQIMGVLTLVAAVIRLFRIYQPSSVVFDEVHFGGFASKYIKGKFFMDVHPPLAKLLLTLAGYLAGFDGNFDFKDIGKDYLEPKVPYVAMRMLPATCGIMLAPVMFLTLKALGCRTMTATLGTSLIIFENGLLTQARLILLDSPLMIATAFTGLAFISFSNQHEQGPSKAFDPSWWFWLAMTGLGLGATVSIKWVGLFTIAWVGSVTLLQLWVLLGDVKTVTPRLFTKHLFARAFCLIVVPVAFYMAMFGIHFACLVNPGDGDGFMSSEFQATLNSKSMQDVPVDVAFGSKVSIRHHNTQGGYLHSHNLMYPMGSKQQQITLYPHKDENNAWRLENITQPLDANGQAINGSLAWDTISPPSYIMDGDTVKLYHTSTNRRLHSHDVRPPVTEADWQNEVSAYGYDGFEGDANDYFRVEIVKKMSDGEDAKDRVRTIQTKFKLVHVMTGCVLFSHKVKLPEWASEQQEVTCAKGGTLPNSIWYIEQNEHPQLGANAEKVNYRNPGFLGKFWELQQVMWRTNAGLVESHAWDSRPPSWPILARGINFWGKDHRQIYLIGNPVVWWSSTLAVAIFVIFKGFAVLRWQRGFKDYENPVFKRFDYEIGTSVLGWAFHYFPFYLMQRQLFLHHYFPALYFAVISLCQLYDHVTARIPGIGLRERPIIGRVGAVVFLAISVFAFTLYAPLAYGNPWTQSACNKVKILNGWDWDCNTFHTEYSQYSTKSIDPNQNVYKTSSPLLPSNAAAPPQAPAQKPLAEHISEVSAAVVSEKPLAPGHSIVSREEKVEYRDQDGNLLEPEQVMSLEGKVSFKTRYETRTRLVDAQGNEIAQPEDAGVAPPHPDVEGADPETLGVKDGGKGEPVVQKDVKADQSKEEKIGGADKEAKPASEGNEATA</sequence>
<feature type="transmembrane region" description="Helical" evidence="15">
    <location>
        <begin position="676"/>
        <end position="694"/>
    </location>
</feature>
<keyword evidence="6 15" id="KW-0808">Transferase</keyword>
<comment type="catalytic activity">
    <reaction evidence="14 15">
        <text>a di-trans,poly-cis-dolichyl beta-D-mannosyl phosphate + L-seryl-[protein] = 3-O-(alpha-D-mannosyl)-L-seryl-[protein] + a di-trans,poly-cis-dolichyl phosphate + H(+)</text>
        <dbReference type="Rhea" id="RHEA:17377"/>
        <dbReference type="Rhea" id="RHEA-COMP:9863"/>
        <dbReference type="Rhea" id="RHEA-COMP:13546"/>
        <dbReference type="Rhea" id="RHEA-COMP:19498"/>
        <dbReference type="Rhea" id="RHEA-COMP:19501"/>
        <dbReference type="ChEBI" id="CHEBI:15378"/>
        <dbReference type="ChEBI" id="CHEBI:29999"/>
        <dbReference type="ChEBI" id="CHEBI:57683"/>
        <dbReference type="ChEBI" id="CHEBI:58211"/>
        <dbReference type="ChEBI" id="CHEBI:137321"/>
        <dbReference type="EC" id="2.4.1.109"/>
    </reaction>
</comment>
<evidence type="ECO:0000256" key="3">
    <source>
        <dbReference type="ARBA" id="ARBA00007222"/>
    </source>
</evidence>
<dbReference type="InterPro" id="IPR032421">
    <property type="entry name" value="PMT_4TMC"/>
</dbReference>
<keyword evidence="12" id="KW-0325">Glycoprotein</keyword>
<feature type="domain" description="MIR" evidence="17">
    <location>
        <begin position="335"/>
        <end position="389"/>
    </location>
</feature>
<evidence type="ECO:0000256" key="11">
    <source>
        <dbReference type="ARBA" id="ARBA00023136"/>
    </source>
</evidence>
<feature type="transmembrane region" description="Helical" evidence="15">
    <location>
        <begin position="715"/>
        <end position="736"/>
    </location>
</feature>
<feature type="transmembrane region" description="Helical" evidence="15">
    <location>
        <begin position="611"/>
        <end position="632"/>
    </location>
</feature>
<evidence type="ECO:0000256" key="2">
    <source>
        <dbReference type="ARBA" id="ARBA00004922"/>
    </source>
</evidence>
<feature type="transmembrane region" description="Helical" evidence="15">
    <location>
        <begin position="101"/>
        <end position="119"/>
    </location>
</feature>
<dbReference type="Proteomes" id="UP000887226">
    <property type="component" value="Unassembled WGS sequence"/>
</dbReference>
<evidence type="ECO:0000256" key="9">
    <source>
        <dbReference type="ARBA" id="ARBA00022824"/>
    </source>
</evidence>
<keyword evidence="9 15" id="KW-0256">Endoplasmic reticulum</keyword>
<feature type="transmembrane region" description="Helical" evidence="15">
    <location>
        <begin position="197"/>
        <end position="215"/>
    </location>
</feature>
<dbReference type="PANTHER" id="PTHR10050:SF50">
    <property type="entry name" value="DOLICHYL-PHOSPHATE-MANNOSE--PROTEIN MANNOSYLTRANSFERASE 1-RELATED"/>
    <property type="match status" value="1"/>
</dbReference>
<dbReference type="Pfam" id="PF16192">
    <property type="entry name" value="PMT_4TMC"/>
    <property type="match status" value="1"/>
</dbReference>
<dbReference type="GO" id="GO:0031502">
    <property type="term" value="C:dolichyl-phosphate-mannose-protein mannosyltransferase complex"/>
    <property type="evidence" value="ECO:0007669"/>
    <property type="project" value="UniProtKB-ARBA"/>
</dbReference>
<feature type="transmembrane region" description="Helical" evidence="15">
    <location>
        <begin position="227"/>
        <end position="246"/>
    </location>
</feature>
<protein>
    <recommendedName>
        <fullName evidence="4 15">Dolichyl-phosphate-mannose--protein mannosyltransferase</fullName>
        <ecNumber evidence="4 15">2.4.1.109</ecNumber>
    </recommendedName>
</protein>
<name>A0A9P7YXA4_9HELO</name>
<feature type="transmembrane region" description="Helical" evidence="15">
    <location>
        <begin position="282"/>
        <end position="303"/>
    </location>
</feature>
<comment type="caution">
    <text evidence="18">The sequence shown here is derived from an EMBL/GenBank/DDBJ whole genome shotgun (WGS) entry which is preliminary data.</text>
</comment>
<dbReference type="Pfam" id="PF02366">
    <property type="entry name" value="PMT"/>
    <property type="match status" value="1"/>
</dbReference>
<proteinExistence type="inferred from homology"/>
<evidence type="ECO:0000313" key="19">
    <source>
        <dbReference type="Proteomes" id="UP000887226"/>
    </source>
</evidence>
<dbReference type="InterPro" id="IPR036300">
    <property type="entry name" value="MIR_dom_sf"/>
</dbReference>
<feature type="domain" description="MIR" evidence="17">
    <location>
        <begin position="412"/>
        <end position="471"/>
    </location>
</feature>
<dbReference type="PROSITE" id="PS50919">
    <property type="entry name" value="MIR"/>
    <property type="match status" value="3"/>
</dbReference>
<evidence type="ECO:0000256" key="5">
    <source>
        <dbReference type="ARBA" id="ARBA00022676"/>
    </source>
</evidence>
<dbReference type="OrthoDB" id="292747at2759"/>
<dbReference type="SUPFAM" id="SSF82109">
    <property type="entry name" value="MIR domain"/>
    <property type="match status" value="1"/>
</dbReference>